<comment type="subcellular location">
    <subcellularLocation>
        <location evidence="1">Membrane</location>
        <topology evidence="1">Multi-pass membrane protein</topology>
    </subcellularLocation>
</comment>
<dbReference type="GO" id="GO:0005886">
    <property type="term" value="C:plasma membrane"/>
    <property type="evidence" value="ECO:0007669"/>
    <property type="project" value="TreeGrafter"/>
</dbReference>
<proteinExistence type="predicted"/>
<feature type="transmembrane region" description="Helical" evidence="5">
    <location>
        <begin position="255"/>
        <end position="273"/>
    </location>
</feature>
<evidence type="ECO:0000256" key="5">
    <source>
        <dbReference type="SAM" id="Phobius"/>
    </source>
</evidence>
<evidence type="ECO:0000256" key="4">
    <source>
        <dbReference type="ARBA" id="ARBA00023136"/>
    </source>
</evidence>
<feature type="transmembrane region" description="Helical" evidence="5">
    <location>
        <begin position="56"/>
        <end position="77"/>
    </location>
</feature>
<feature type="transmembrane region" description="Helical" evidence="5">
    <location>
        <begin position="89"/>
        <end position="118"/>
    </location>
</feature>
<protein>
    <submittedName>
        <fullName evidence="6">Sphingoid long-chain base transporter RSB1</fullName>
    </submittedName>
</protein>
<keyword evidence="4 5" id="KW-0472">Membrane</keyword>
<sequence>MSNDTQAYVPCTLQTCPLSDAPIPYQPNLGANAFFLGVFAVALAAQLVLGSRYRTWSYMIGMGGGLVLEIAGYVGRIQLHANPFEFGCFVQYLVCLTIAPAFISAVIYLCFYRIIIIYDRSLSRIKPKAFAVIFMTSDFLCLVLQAAGGAITATTGGASKEAAAMHNTGINMMISGLALQVVSLLIFIGWALDYAWFLSRKGFVPALTTKQSRRWKGLLIALGNATIAILIRSVFRVAELRDGFQSKLAGNEVAFMILEGGMTLVATGFLTIFHPGHCLGVSWKVTPDHL</sequence>
<evidence type="ECO:0000313" key="7">
    <source>
        <dbReference type="Proteomes" id="UP000186955"/>
    </source>
</evidence>
<dbReference type="Proteomes" id="UP000186955">
    <property type="component" value="Unassembled WGS sequence"/>
</dbReference>
<dbReference type="PANTHER" id="PTHR31465">
    <property type="entry name" value="PROTEIN RTA1-RELATED"/>
    <property type="match status" value="1"/>
</dbReference>
<comment type="caution">
    <text evidence="6">The sequence shown here is derived from an EMBL/GenBank/DDBJ whole genome shotgun (WGS) entry which is preliminary data.</text>
</comment>
<dbReference type="AlphaFoldDB" id="A0A1Q5TCB9"/>
<keyword evidence="7" id="KW-1185">Reference proteome</keyword>
<feature type="transmembrane region" description="Helical" evidence="5">
    <location>
        <begin position="29"/>
        <end position="49"/>
    </location>
</feature>
<reference evidence="6 7" key="1">
    <citation type="submission" date="2016-10" db="EMBL/GenBank/DDBJ databases">
        <title>Genome sequence of the ascomycete fungus Penicillium subrubescens.</title>
        <authorList>
            <person name="De Vries R.P."/>
            <person name="Peng M."/>
            <person name="Dilokpimol A."/>
            <person name="Hilden K."/>
            <person name="Makela M.R."/>
            <person name="Grigoriev I."/>
            <person name="Riley R."/>
            <person name="Granchi Z."/>
        </authorList>
    </citation>
    <scope>NUCLEOTIDE SEQUENCE [LARGE SCALE GENOMIC DNA]</scope>
    <source>
        <strain evidence="6 7">CBS 132785</strain>
    </source>
</reference>
<evidence type="ECO:0000256" key="1">
    <source>
        <dbReference type="ARBA" id="ARBA00004141"/>
    </source>
</evidence>
<evidence type="ECO:0000313" key="6">
    <source>
        <dbReference type="EMBL" id="OKO97872.1"/>
    </source>
</evidence>
<organism evidence="6 7">
    <name type="scientific">Penicillium subrubescens</name>
    <dbReference type="NCBI Taxonomy" id="1316194"/>
    <lineage>
        <taxon>Eukaryota</taxon>
        <taxon>Fungi</taxon>
        <taxon>Dikarya</taxon>
        <taxon>Ascomycota</taxon>
        <taxon>Pezizomycotina</taxon>
        <taxon>Eurotiomycetes</taxon>
        <taxon>Eurotiomycetidae</taxon>
        <taxon>Eurotiales</taxon>
        <taxon>Aspergillaceae</taxon>
        <taxon>Penicillium</taxon>
    </lineage>
</organism>
<dbReference type="PANTHER" id="PTHR31465:SF29">
    <property type="entry name" value="DOMAIN PROTEIN, PUTATIVE (AFU_ORTHOLOGUE AFUA_2G17890)-RELATED"/>
    <property type="match status" value="1"/>
</dbReference>
<keyword evidence="2 5" id="KW-0812">Transmembrane</keyword>
<name>A0A1Q5TCB9_9EURO</name>
<dbReference type="EMBL" id="MNBE01000683">
    <property type="protein sequence ID" value="OKO97872.1"/>
    <property type="molecule type" value="Genomic_DNA"/>
</dbReference>
<feature type="transmembrane region" description="Helical" evidence="5">
    <location>
        <begin position="173"/>
        <end position="196"/>
    </location>
</feature>
<feature type="transmembrane region" description="Helical" evidence="5">
    <location>
        <begin position="217"/>
        <end position="235"/>
    </location>
</feature>
<evidence type="ECO:0000256" key="3">
    <source>
        <dbReference type="ARBA" id="ARBA00022989"/>
    </source>
</evidence>
<accession>A0A1Q5TCB9</accession>
<dbReference type="STRING" id="1316194.A0A1Q5TCB9"/>
<evidence type="ECO:0000256" key="2">
    <source>
        <dbReference type="ARBA" id="ARBA00022692"/>
    </source>
</evidence>
<dbReference type="Pfam" id="PF04479">
    <property type="entry name" value="RTA1"/>
    <property type="match status" value="1"/>
</dbReference>
<dbReference type="InterPro" id="IPR007568">
    <property type="entry name" value="RTA1"/>
</dbReference>
<dbReference type="GO" id="GO:0000324">
    <property type="term" value="C:fungal-type vacuole"/>
    <property type="evidence" value="ECO:0007669"/>
    <property type="project" value="TreeGrafter"/>
</dbReference>
<gene>
    <name evidence="6" type="ORF">PENSUB_9798</name>
</gene>
<keyword evidence="3 5" id="KW-1133">Transmembrane helix</keyword>
<feature type="transmembrane region" description="Helical" evidence="5">
    <location>
        <begin position="130"/>
        <end position="153"/>
    </location>
</feature>
<dbReference type="OrthoDB" id="4521223at2759"/>